<keyword evidence="2" id="KW-0812">Transmembrane</keyword>
<reference evidence="3" key="1">
    <citation type="submission" date="2020-03" db="EMBL/GenBank/DDBJ databases">
        <authorList>
            <person name="Zhang R."/>
        </authorList>
    </citation>
    <scope>NUCLEOTIDE SEQUENCE</scope>
</reference>
<proteinExistence type="predicted"/>
<dbReference type="EMBL" id="GILB01004664">
    <property type="protein sequence ID" value="NUU84997.1"/>
    <property type="molecule type" value="Transcribed_RNA"/>
</dbReference>
<dbReference type="PANTHER" id="PTHR36595:SF1">
    <property type="entry name" value="TRANSMEMBRANE PROTEIN"/>
    <property type="match status" value="1"/>
</dbReference>
<keyword evidence="2" id="KW-0472">Membrane</keyword>
<evidence type="ECO:0000256" key="1">
    <source>
        <dbReference type="SAM" id="MobiDB-lite"/>
    </source>
</evidence>
<organism evidence="3">
    <name type="scientific">Populus davidiana</name>
    <dbReference type="NCBI Taxonomy" id="266767"/>
    <lineage>
        <taxon>Eukaryota</taxon>
        <taxon>Viridiplantae</taxon>
        <taxon>Streptophyta</taxon>
        <taxon>Embryophyta</taxon>
        <taxon>Tracheophyta</taxon>
        <taxon>Spermatophyta</taxon>
        <taxon>Magnoliopsida</taxon>
        <taxon>eudicotyledons</taxon>
        <taxon>Gunneridae</taxon>
        <taxon>Pentapetalae</taxon>
        <taxon>rosids</taxon>
        <taxon>fabids</taxon>
        <taxon>Malpighiales</taxon>
        <taxon>Salicaceae</taxon>
        <taxon>Saliceae</taxon>
        <taxon>Populus</taxon>
    </lineage>
</organism>
<feature type="transmembrane region" description="Helical" evidence="2">
    <location>
        <begin position="12"/>
        <end position="32"/>
    </location>
</feature>
<sequence length="132" mass="15162">MFESTLELITQAASNSFVIFCFCNLIIVMILMGSKPVFNFDQEREFPRSVVSNTHTKLKEDILAKPSSLDDNEISIDDRNVSITQEEPTGDGDEDNGEDGYGDEDDELWRRSEEFINKINHGWRTESSRRHV</sequence>
<evidence type="ECO:0000256" key="2">
    <source>
        <dbReference type="SAM" id="Phobius"/>
    </source>
</evidence>
<feature type="region of interest" description="Disordered" evidence="1">
    <location>
        <begin position="69"/>
        <end position="106"/>
    </location>
</feature>
<feature type="compositionally biased region" description="Acidic residues" evidence="1">
    <location>
        <begin position="88"/>
        <end position="106"/>
    </location>
</feature>
<name>A0A6M2EIA0_9ROSI</name>
<evidence type="ECO:0000313" key="3">
    <source>
        <dbReference type="EMBL" id="NUU84997.1"/>
    </source>
</evidence>
<dbReference type="PANTHER" id="PTHR36595">
    <property type="entry name" value="TRANSMEMBRANE PROTEIN"/>
    <property type="match status" value="1"/>
</dbReference>
<accession>A0A6M2EIA0</accession>
<dbReference type="AlphaFoldDB" id="A0A6M2EIA0"/>
<keyword evidence="2" id="KW-1133">Transmembrane helix</keyword>
<protein>
    <submittedName>
        <fullName evidence="3">Uncharacterized protein</fullName>
    </submittedName>
</protein>